<dbReference type="Proteomes" id="UP000054314">
    <property type="component" value="Unassembled WGS sequence"/>
</dbReference>
<evidence type="ECO:0000256" key="1">
    <source>
        <dbReference type="SAM" id="MobiDB-lite"/>
    </source>
</evidence>
<evidence type="ECO:0000313" key="5">
    <source>
        <dbReference type="Proteomes" id="UP000054314"/>
    </source>
</evidence>
<dbReference type="PROSITE" id="PS50231">
    <property type="entry name" value="RICIN_B_LECTIN"/>
    <property type="match status" value="1"/>
</dbReference>
<dbReference type="Gene3D" id="2.80.10.50">
    <property type="match status" value="1"/>
</dbReference>
<dbReference type="SUPFAM" id="SSF50370">
    <property type="entry name" value="Ricin B-like lectins"/>
    <property type="match status" value="1"/>
</dbReference>
<gene>
    <name evidence="4" type="ORF">N869_01260</name>
</gene>
<evidence type="ECO:0000313" key="4">
    <source>
        <dbReference type="EMBL" id="KGM14199.1"/>
    </source>
</evidence>
<dbReference type="PANTHER" id="PTHR19328:SF13">
    <property type="entry name" value="HIPL1 PROTEIN"/>
    <property type="match status" value="1"/>
</dbReference>
<accession>A0A0A0C4B6</accession>
<sequence length="514" mass="54417">MVGAIAALGVMVGTALATTAVTAPAAAVTVTEPGPVVHVASGRCLDVNGARTAPGTAVLLYDCHGGANQQWEHTANGELRTYDGTRCLTQPVWSTRTPRLQIDRCTGTERQRWQLTDDGLLVSARSGRCAEGGRGLNTRPVTLATCAVGDRQVWQVQGSPVDGPGEPTDPDPGEPDPGEPGPAPCDTPLCEITEVANDTDVPWGLVQLPDDTVLYGQRDAFGIIAMNADGSDQRQVGTVPGAASTGLEGGVLGLEISPDFADDQWLYVYHSTATDNRVVRFRYDGQLRTDTAEVVIDEIPRARIHNGGRIRFGPDGMLYIATGDVDDPPVAQDLSSLAGKVLRVGPDGSVPEDNPFGDAIWSYGHRNPQGLAFDSEGRLWQQEFGAAAQDETNLIVRGGNYGWPACEGTVGDCDDPDFIAPALTYSPAAASCSGIAVVDDALYVACLRGARLYRAEIDGDTLTNVTQHLVGTYGRMRTVEPSNDGGLWITTSTDDRNPVPNTGDELILHVTLGQ</sequence>
<dbReference type="SMART" id="SM00458">
    <property type="entry name" value="RICIN"/>
    <property type="match status" value="1"/>
</dbReference>
<feature type="signal peptide" evidence="2">
    <location>
        <begin position="1"/>
        <end position="17"/>
    </location>
</feature>
<evidence type="ECO:0000259" key="3">
    <source>
        <dbReference type="SMART" id="SM00458"/>
    </source>
</evidence>
<proteinExistence type="predicted"/>
<dbReference type="InterPro" id="IPR012938">
    <property type="entry name" value="Glc/Sorbosone_DH"/>
</dbReference>
<comment type="caution">
    <text evidence="4">The sequence shown here is derived from an EMBL/GenBank/DDBJ whole genome shotgun (WGS) entry which is preliminary data.</text>
</comment>
<feature type="region of interest" description="Disordered" evidence="1">
    <location>
        <begin position="156"/>
        <end position="187"/>
    </location>
</feature>
<dbReference type="Gene3D" id="2.120.10.30">
    <property type="entry name" value="TolB, C-terminal domain"/>
    <property type="match status" value="1"/>
</dbReference>
<feature type="domain" description="Ricin B lectin" evidence="3">
    <location>
        <begin position="34"/>
        <end position="157"/>
    </location>
</feature>
<dbReference type="InterPro" id="IPR035992">
    <property type="entry name" value="Ricin_B-like_lectins"/>
</dbReference>
<dbReference type="SUPFAM" id="SSF50952">
    <property type="entry name" value="Soluble quinoprotein glucose dehydrogenase"/>
    <property type="match status" value="1"/>
</dbReference>
<dbReference type="AlphaFoldDB" id="A0A0A0C4B6"/>
<evidence type="ECO:0000256" key="2">
    <source>
        <dbReference type="SAM" id="SignalP"/>
    </source>
</evidence>
<dbReference type="InterPro" id="IPR011041">
    <property type="entry name" value="Quinoprot_gluc/sorb_DH_b-prop"/>
</dbReference>
<reference evidence="4 5" key="1">
    <citation type="submission" date="2013-08" db="EMBL/GenBank/DDBJ databases">
        <title>Genome sequencing of Cellulomonas bogoriensis 69B4.</title>
        <authorList>
            <person name="Chen F."/>
            <person name="Li Y."/>
            <person name="Wang G."/>
        </authorList>
    </citation>
    <scope>NUCLEOTIDE SEQUENCE [LARGE SCALE GENOMIC DNA]</scope>
    <source>
        <strain evidence="4 5">69B4</strain>
    </source>
</reference>
<protein>
    <recommendedName>
        <fullName evidence="3">Ricin B lectin domain-containing protein</fullName>
    </recommendedName>
</protein>
<dbReference type="InterPro" id="IPR011042">
    <property type="entry name" value="6-blade_b-propeller_TolB-like"/>
</dbReference>
<dbReference type="InterPro" id="IPR000772">
    <property type="entry name" value="Ricin_B_lectin"/>
</dbReference>
<name>A0A0A0C4B6_9CELL</name>
<dbReference type="Pfam" id="PF00652">
    <property type="entry name" value="Ricin_B_lectin"/>
    <property type="match status" value="1"/>
</dbReference>
<dbReference type="Pfam" id="PF07995">
    <property type="entry name" value="GSDH"/>
    <property type="match status" value="1"/>
</dbReference>
<feature type="compositionally biased region" description="Acidic residues" evidence="1">
    <location>
        <begin position="168"/>
        <end position="177"/>
    </location>
</feature>
<organism evidence="4 5">
    <name type="scientific">Cellulomonas bogoriensis 69B4 = DSM 16987</name>
    <dbReference type="NCBI Taxonomy" id="1386082"/>
    <lineage>
        <taxon>Bacteria</taxon>
        <taxon>Bacillati</taxon>
        <taxon>Actinomycetota</taxon>
        <taxon>Actinomycetes</taxon>
        <taxon>Micrococcales</taxon>
        <taxon>Cellulomonadaceae</taxon>
        <taxon>Cellulomonas</taxon>
    </lineage>
</organism>
<keyword evidence="5" id="KW-1185">Reference proteome</keyword>
<feature type="chain" id="PRO_5038683220" description="Ricin B lectin domain-containing protein" evidence="2">
    <location>
        <begin position="18"/>
        <end position="514"/>
    </location>
</feature>
<keyword evidence="2" id="KW-0732">Signal</keyword>
<dbReference type="PANTHER" id="PTHR19328">
    <property type="entry name" value="HEDGEHOG-INTERACTING PROTEIN"/>
    <property type="match status" value="1"/>
</dbReference>
<dbReference type="EMBL" id="AXCZ01000009">
    <property type="protein sequence ID" value="KGM14199.1"/>
    <property type="molecule type" value="Genomic_DNA"/>
</dbReference>